<gene>
    <name evidence="2" type="ORF">ENJ98_07110</name>
</gene>
<feature type="domain" description="PD-(D/E)XK endonuclease-like" evidence="1">
    <location>
        <begin position="627"/>
        <end position="897"/>
    </location>
</feature>
<dbReference type="AlphaFoldDB" id="A0A7C5IZI0"/>
<name>A0A7C5IZI0_9GAMM</name>
<dbReference type="InterPro" id="IPR038726">
    <property type="entry name" value="PDDEXK_AddAB-type"/>
</dbReference>
<dbReference type="NCBIfam" id="TIGR03623">
    <property type="entry name" value="probable DNA repair protein"/>
    <property type="match status" value="1"/>
</dbReference>
<dbReference type="InterPro" id="IPR011604">
    <property type="entry name" value="PDDEXK-like_dom_sf"/>
</dbReference>
<protein>
    <recommendedName>
        <fullName evidence="1">PD-(D/E)XK endonuclease-like domain-containing protein</fullName>
    </recommendedName>
</protein>
<organism evidence="2">
    <name type="scientific">Thiolapillus brandeum</name>
    <dbReference type="NCBI Taxonomy" id="1076588"/>
    <lineage>
        <taxon>Bacteria</taxon>
        <taxon>Pseudomonadati</taxon>
        <taxon>Pseudomonadota</taxon>
        <taxon>Gammaproteobacteria</taxon>
        <taxon>Chromatiales</taxon>
        <taxon>Sedimenticolaceae</taxon>
        <taxon>Thiolapillus</taxon>
    </lineage>
</organism>
<dbReference type="Pfam" id="PF12705">
    <property type="entry name" value="PDDEXK_1"/>
    <property type="match status" value="1"/>
</dbReference>
<evidence type="ECO:0000259" key="1">
    <source>
        <dbReference type="Pfam" id="PF12705"/>
    </source>
</evidence>
<dbReference type="InterPro" id="IPR011335">
    <property type="entry name" value="Restrct_endonuc-II-like"/>
</dbReference>
<comment type="caution">
    <text evidence="2">The sequence shown here is derived from an EMBL/GenBank/DDBJ whole genome shotgun (WGS) entry which is preliminary data.</text>
</comment>
<dbReference type="SUPFAM" id="SSF52540">
    <property type="entry name" value="P-loop containing nucleoside triphosphate hydrolases"/>
    <property type="match status" value="1"/>
</dbReference>
<dbReference type="Gene3D" id="3.90.320.10">
    <property type="match status" value="1"/>
</dbReference>
<reference evidence="2" key="1">
    <citation type="journal article" date="2020" name="mSystems">
        <title>Genome- and Community-Level Interaction Insights into Carbon Utilization and Element Cycling Functions of Hydrothermarchaeota in Hydrothermal Sediment.</title>
        <authorList>
            <person name="Zhou Z."/>
            <person name="Liu Y."/>
            <person name="Xu W."/>
            <person name="Pan J."/>
            <person name="Luo Z.H."/>
            <person name="Li M."/>
        </authorList>
    </citation>
    <scope>NUCLEOTIDE SEQUENCE [LARGE SCALE GENOMIC DNA]</scope>
    <source>
        <strain evidence="2">HyVt-535</strain>
    </source>
</reference>
<dbReference type="EMBL" id="DROM01000427">
    <property type="protein sequence ID" value="HHH13989.1"/>
    <property type="molecule type" value="Genomic_DNA"/>
</dbReference>
<dbReference type="InterPro" id="IPR027417">
    <property type="entry name" value="P-loop_NTPase"/>
</dbReference>
<proteinExistence type="predicted"/>
<dbReference type="SUPFAM" id="SSF52980">
    <property type="entry name" value="Restriction endonuclease-like"/>
    <property type="match status" value="1"/>
</dbReference>
<dbReference type="Proteomes" id="UP000886100">
    <property type="component" value="Unassembled WGS sequence"/>
</dbReference>
<dbReference type="InterPro" id="IPR019925">
    <property type="entry name" value="DNA_repair_protein_predicted"/>
</dbReference>
<sequence>MSPPTTGPHPSPAREALFRRLSEGATLLTPGARLSRSLREAYGQWQRDQGRQAWTTPAILPWQSWLEQLWEEATLAAPRPLPLLLEAHQARLLWKQAIRESGITALHPGALVDQLQKSWQRLHDWRLSPDDSRLHDDGDAGAFRELAGRFRRLCRQRDAITPAELPARLAGAPGDLCVSLPASVELVGFQLLTPAQAHFLEVLEAQGVAVRHHEPDEHGGRALRCSAADPRQELALACAWARRALLENPSRRLAIVVPDLQRRRAEVAHQLDKVLEPSALLPGAEPRRRAWNLSLGRPLAEHAPVRTALDLLSLMQGPAGLERVESLLRSPWIAGGDEERFRRAQLVRRLRDTGRPDFRLGDLLHHATAHDPASGEPRPWHCPRLAEALSRLKKLQQEGPGACSPSAWVDHFVRWLEAAGWMAQNLDSHHYQVLERWKRLLGSFRALDLVTQRMTLGEALGELAAMARATLFQPRTPPAPLQVLGLYEVTGLEFDGLWVLGLHEAAWPASPPPDPFLPLSLQRELGMPGADPGRELELARRWTAALENAAQQVIFSHPLTSGSEPLAPSPLLAHCPETRAADLGLDPSGEWEARIRGEAALEPLHQDPAPPVAGRVSGGAGLFRHQAACPFRAFAEHRLDAAPFPTVHPGLDAAQRGSLLHRTLEILWGALGDQATLLALDKAALAREVDNAVSAALADLERRQPGLLGPRARNLEARRLSARVREWLELEKQRAPFRVAARELRVTGRSGPVEYRLFIDRVDELEDGRRILIDYKTGRVSPAGWFGERPDDPQLPLYSTVLEEAPLAGVAIAQLRADGTGFHGVVAEEKLLPGLPARRGQPEVRQAMADWPGTLERWRSVIDALAGEFARGEARVDPKKGTRTCEELYCELAPLCRIHAREEEAGDE</sequence>
<evidence type="ECO:0000313" key="2">
    <source>
        <dbReference type="EMBL" id="HHH13989.1"/>
    </source>
</evidence>
<accession>A0A7C5IZI0</accession>